<name>A0A183MM73_9TREM</name>
<proteinExistence type="predicted"/>
<reference evidence="1 2" key="1">
    <citation type="submission" date="2018-11" db="EMBL/GenBank/DDBJ databases">
        <authorList>
            <consortium name="Pathogen Informatics"/>
        </authorList>
    </citation>
    <scope>NUCLEOTIDE SEQUENCE [LARGE SCALE GENOMIC DNA]</scope>
    <source>
        <strain evidence="1 2">Zambia</strain>
    </source>
</reference>
<organism evidence="1 2">
    <name type="scientific">Schistosoma margrebowiei</name>
    <dbReference type="NCBI Taxonomy" id="48269"/>
    <lineage>
        <taxon>Eukaryota</taxon>
        <taxon>Metazoa</taxon>
        <taxon>Spiralia</taxon>
        <taxon>Lophotrochozoa</taxon>
        <taxon>Platyhelminthes</taxon>
        <taxon>Trematoda</taxon>
        <taxon>Digenea</taxon>
        <taxon>Strigeidida</taxon>
        <taxon>Schistosomatoidea</taxon>
        <taxon>Schistosomatidae</taxon>
        <taxon>Schistosoma</taxon>
    </lineage>
</organism>
<dbReference type="AlphaFoldDB" id="A0A183MM73"/>
<evidence type="ECO:0000313" key="1">
    <source>
        <dbReference type="EMBL" id="VDP23105.1"/>
    </source>
</evidence>
<protein>
    <submittedName>
        <fullName evidence="1">Uncharacterized protein</fullName>
    </submittedName>
</protein>
<evidence type="ECO:0000313" key="2">
    <source>
        <dbReference type="Proteomes" id="UP000277204"/>
    </source>
</evidence>
<dbReference type="EMBL" id="UZAI01017303">
    <property type="protein sequence ID" value="VDP23105.1"/>
    <property type="molecule type" value="Genomic_DNA"/>
</dbReference>
<keyword evidence="2" id="KW-1185">Reference proteome</keyword>
<accession>A0A183MM73</accession>
<gene>
    <name evidence="1" type="ORF">SMRZ_LOCUS17148</name>
</gene>
<dbReference type="Proteomes" id="UP000277204">
    <property type="component" value="Unassembled WGS sequence"/>
</dbReference>
<sequence length="93" mass="10730">MELSRPKRRGGPKNTLHREMETDMIRMNNNWEELERKAEDRMGWRILVGDLCSIGGNRRNPFVCGVKRHGNSYSLCSNLNVKGSIRATSLRNN</sequence>